<feature type="compositionally biased region" description="Polar residues" evidence="3">
    <location>
        <begin position="1"/>
        <end position="17"/>
    </location>
</feature>
<dbReference type="PANTHER" id="PTHR23236:SF95">
    <property type="entry name" value="NUCLEOLAR PROTEIN 13"/>
    <property type="match status" value="1"/>
</dbReference>
<name>A0A6A6PSI9_9PEZI</name>
<dbReference type="OrthoDB" id="1875751at2759"/>
<sequence length="449" mass="49717">MQSRSFPTRSQHHTMSGTEEESMVDSTTPKRKRAVVDEELEIDLNLPEPASKKAKRKEKKAKLQPQPQPSTTTEPTAPDEDASEDRVAPAATPATTQSSSTNAQASDKRSEYGIWIGNLPFTVTKERLREFLDEGGIEGTEITRLHMPTSAPQGKEKGAAAKAQNKGFAYVDFATKVVLDKALELSEKLLNGRRVLIKNAKSFEGRPAKTDAQKEGDAPGNAKGLEPTKRVFVGNLGFDVTREELSEHFTQAGEIEDIFLATFEDSGKCKGFGWLRFATIEAAQAAVKGFIFKGIEGDADEEEDEDDSADESKKTTKRRKRKPQKWFINRLNGRQLRCEFAEDAQTRYKKRFGKEARAQKNDDGFATDGDAIVPVDGDSAQPRARPHSASNGQQKSLRPQTGRGKPDSEERREDRRKRHEKMNARATATTQASSGGIVEAQGKKMVFDD</sequence>
<dbReference type="EMBL" id="MU001636">
    <property type="protein sequence ID" value="KAF2482651.1"/>
    <property type="molecule type" value="Genomic_DNA"/>
</dbReference>
<dbReference type="Pfam" id="PF00076">
    <property type="entry name" value="RRM_1"/>
    <property type="match status" value="2"/>
</dbReference>
<feature type="region of interest" description="Disordered" evidence="3">
    <location>
        <begin position="1"/>
        <end position="107"/>
    </location>
</feature>
<dbReference type="SUPFAM" id="SSF54928">
    <property type="entry name" value="RNA-binding domain, RBD"/>
    <property type="match status" value="1"/>
</dbReference>
<dbReference type="PROSITE" id="PS50102">
    <property type="entry name" value="RRM"/>
    <property type="match status" value="2"/>
</dbReference>
<feature type="region of interest" description="Disordered" evidence="3">
    <location>
        <begin position="206"/>
        <end position="226"/>
    </location>
</feature>
<accession>A0A6A6PSI9</accession>
<dbReference type="RefSeq" id="XP_033589221.1">
    <property type="nucleotide sequence ID" value="XM_033729746.1"/>
</dbReference>
<feature type="compositionally biased region" description="Basic and acidic residues" evidence="3">
    <location>
        <begin position="404"/>
        <end position="413"/>
    </location>
</feature>
<evidence type="ECO:0000256" key="1">
    <source>
        <dbReference type="ARBA" id="ARBA00022884"/>
    </source>
</evidence>
<evidence type="ECO:0000313" key="5">
    <source>
        <dbReference type="EMBL" id="KAF2482651.1"/>
    </source>
</evidence>
<protein>
    <recommendedName>
        <fullName evidence="4">RRM domain-containing protein</fullName>
    </recommendedName>
</protein>
<keyword evidence="1 2" id="KW-0694">RNA-binding</keyword>
<dbReference type="Proteomes" id="UP000799767">
    <property type="component" value="Unassembled WGS sequence"/>
</dbReference>
<reference evidence="5" key="1">
    <citation type="journal article" date="2020" name="Stud. Mycol.">
        <title>101 Dothideomycetes genomes: a test case for predicting lifestyles and emergence of pathogens.</title>
        <authorList>
            <person name="Haridas S."/>
            <person name="Albert R."/>
            <person name="Binder M."/>
            <person name="Bloem J."/>
            <person name="Labutti K."/>
            <person name="Salamov A."/>
            <person name="Andreopoulos B."/>
            <person name="Baker S."/>
            <person name="Barry K."/>
            <person name="Bills G."/>
            <person name="Bluhm B."/>
            <person name="Cannon C."/>
            <person name="Castanera R."/>
            <person name="Culley D."/>
            <person name="Daum C."/>
            <person name="Ezra D."/>
            <person name="Gonzalez J."/>
            <person name="Henrissat B."/>
            <person name="Kuo A."/>
            <person name="Liang C."/>
            <person name="Lipzen A."/>
            <person name="Lutzoni F."/>
            <person name="Magnuson J."/>
            <person name="Mondo S."/>
            <person name="Nolan M."/>
            <person name="Ohm R."/>
            <person name="Pangilinan J."/>
            <person name="Park H.-J."/>
            <person name="Ramirez L."/>
            <person name="Alfaro M."/>
            <person name="Sun H."/>
            <person name="Tritt A."/>
            <person name="Yoshinaga Y."/>
            <person name="Zwiers L.-H."/>
            <person name="Turgeon B."/>
            <person name="Goodwin S."/>
            <person name="Spatafora J."/>
            <person name="Crous P."/>
            <person name="Grigoriev I."/>
        </authorList>
    </citation>
    <scope>NUCLEOTIDE SEQUENCE</scope>
    <source>
        <strain evidence="5">CBS 113389</strain>
    </source>
</reference>
<feature type="compositionally biased region" description="Basic and acidic residues" evidence="3">
    <location>
        <begin position="206"/>
        <end position="217"/>
    </location>
</feature>
<dbReference type="Gene3D" id="3.30.70.330">
    <property type="match status" value="2"/>
</dbReference>
<feature type="compositionally biased region" description="Acidic residues" evidence="3">
    <location>
        <begin position="299"/>
        <end position="309"/>
    </location>
</feature>
<gene>
    <name evidence="5" type="ORF">BDY17DRAFT_163698</name>
</gene>
<dbReference type="InterPro" id="IPR035979">
    <property type="entry name" value="RBD_domain_sf"/>
</dbReference>
<feature type="compositionally biased region" description="Basic residues" evidence="3">
    <location>
        <begin position="52"/>
        <end position="62"/>
    </location>
</feature>
<dbReference type="InterPro" id="IPR000504">
    <property type="entry name" value="RRM_dom"/>
</dbReference>
<dbReference type="PANTHER" id="PTHR23236">
    <property type="entry name" value="EUKARYOTIC TRANSLATION INITIATION FACTOR 4B/4H"/>
    <property type="match status" value="1"/>
</dbReference>
<evidence type="ECO:0000313" key="6">
    <source>
        <dbReference type="Proteomes" id="UP000799767"/>
    </source>
</evidence>
<dbReference type="GeneID" id="54470748"/>
<organism evidence="5 6">
    <name type="scientific">Neohortaea acidophila</name>
    <dbReference type="NCBI Taxonomy" id="245834"/>
    <lineage>
        <taxon>Eukaryota</taxon>
        <taxon>Fungi</taxon>
        <taxon>Dikarya</taxon>
        <taxon>Ascomycota</taxon>
        <taxon>Pezizomycotina</taxon>
        <taxon>Dothideomycetes</taxon>
        <taxon>Dothideomycetidae</taxon>
        <taxon>Mycosphaerellales</taxon>
        <taxon>Teratosphaeriaceae</taxon>
        <taxon>Neohortaea</taxon>
    </lineage>
</organism>
<feature type="compositionally biased region" description="Basic and acidic residues" evidence="3">
    <location>
        <begin position="353"/>
        <end position="363"/>
    </location>
</feature>
<proteinExistence type="predicted"/>
<evidence type="ECO:0000259" key="4">
    <source>
        <dbReference type="PROSITE" id="PS50102"/>
    </source>
</evidence>
<feature type="region of interest" description="Disordered" evidence="3">
    <location>
        <begin position="353"/>
        <end position="449"/>
    </location>
</feature>
<feature type="domain" description="RRM" evidence="4">
    <location>
        <begin position="112"/>
        <end position="202"/>
    </location>
</feature>
<dbReference type="AlphaFoldDB" id="A0A6A6PSI9"/>
<dbReference type="SMART" id="SM00360">
    <property type="entry name" value="RRM"/>
    <property type="match status" value="2"/>
</dbReference>
<feature type="region of interest" description="Disordered" evidence="3">
    <location>
        <begin position="299"/>
        <end position="322"/>
    </location>
</feature>
<feature type="compositionally biased region" description="Low complexity" evidence="3">
    <location>
        <begin position="88"/>
        <end position="105"/>
    </location>
</feature>
<dbReference type="GO" id="GO:0005730">
    <property type="term" value="C:nucleolus"/>
    <property type="evidence" value="ECO:0007669"/>
    <property type="project" value="TreeGrafter"/>
</dbReference>
<feature type="domain" description="RRM" evidence="4">
    <location>
        <begin position="229"/>
        <end position="343"/>
    </location>
</feature>
<dbReference type="InterPro" id="IPR012677">
    <property type="entry name" value="Nucleotide-bd_a/b_plait_sf"/>
</dbReference>
<evidence type="ECO:0000256" key="3">
    <source>
        <dbReference type="SAM" id="MobiDB-lite"/>
    </source>
</evidence>
<feature type="compositionally biased region" description="Polar residues" evidence="3">
    <location>
        <begin position="388"/>
        <end position="399"/>
    </location>
</feature>
<evidence type="ECO:0000256" key="2">
    <source>
        <dbReference type="PROSITE-ProRule" id="PRU00176"/>
    </source>
</evidence>
<keyword evidence="6" id="KW-1185">Reference proteome</keyword>
<dbReference type="GO" id="GO:0003723">
    <property type="term" value="F:RNA binding"/>
    <property type="evidence" value="ECO:0007669"/>
    <property type="project" value="UniProtKB-UniRule"/>
</dbReference>